<dbReference type="OrthoDB" id="5140850at2"/>
<reference evidence="2 3" key="2">
    <citation type="submission" date="2020-03" db="EMBL/GenBank/DDBJ databases">
        <title>Chryseoglobus sp. isolated from a deep-sea seamount.</title>
        <authorList>
            <person name="Zhang D.-C."/>
        </authorList>
    </citation>
    <scope>NUCLEOTIDE SEQUENCE [LARGE SCALE GENOMIC DNA]</scope>
    <source>
        <strain evidence="2 3">KN1116</strain>
    </source>
</reference>
<sequence>MPERYYAVHHDWVEGYASQVPVGIYDEHGESFYLPDFAQMKSRGHRASGRPEGRSWVSHLQWLTDTSSAYNSNWGIVEAEFSLHETMEGIWRGFIASSPATEPLRFLAVDSGDPESEPEPEPQVAAFEPSARFVAAESWWIASELVRRHPGLVVHEMHPGGGMYDVLCLFDPRDGDMWQQVCIMLNRAGRIQVHHPPGSETRDAIVTTWAESLAANDPHEQIKALEVSARLEHPKETPTSRPITLTYRLIATLLNITLKAKERWDVRNEFIDSSSDDEQEVLGHIDKFTPLREHLRGAATLGLPHEPESHCWIVLRDDEPVAAITVDGRAYTRDRAVNLLPAYERAKRSILRLATETFGDLL</sequence>
<dbReference type="EMBL" id="VIKT02000020">
    <property type="protein sequence ID" value="NHF63745.1"/>
    <property type="molecule type" value="Genomic_DNA"/>
</dbReference>
<keyword evidence="3" id="KW-1185">Reference proteome</keyword>
<evidence type="ECO:0000313" key="3">
    <source>
        <dbReference type="Proteomes" id="UP000818266"/>
    </source>
</evidence>
<reference evidence="2 3" key="1">
    <citation type="submission" date="2019-06" db="EMBL/GenBank/DDBJ databases">
        <authorList>
            <person name="De-Chao Zhang Q."/>
        </authorList>
    </citation>
    <scope>NUCLEOTIDE SEQUENCE [LARGE SCALE GENOMIC DNA]</scope>
    <source>
        <strain evidence="2 3">KN1116</strain>
    </source>
</reference>
<dbReference type="AlphaFoldDB" id="A0A9E5JN82"/>
<name>A0A9E5JN82_9MICO</name>
<proteinExistence type="predicted"/>
<dbReference type="Proteomes" id="UP000818266">
    <property type="component" value="Unassembled WGS sequence"/>
</dbReference>
<comment type="caution">
    <text evidence="2">The sequence shown here is derived from an EMBL/GenBank/DDBJ whole genome shotgun (WGS) entry which is preliminary data.</text>
</comment>
<evidence type="ECO:0000313" key="2">
    <source>
        <dbReference type="EMBL" id="NHF63745.1"/>
    </source>
</evidence>
<accession>A0A9E5JN82</accession>
<protein>
    <recommendedName>
        <fullName evidence="1">T3SS peptide-binding chaperone domain-containing protein</fullName>
    </recommendedName>
</protein>
<evidence type="ECO:0000259" key="1">
    <source>
        <dbReference type="Pfam" id="PF22553"/>
    </source>
</evidence>
<dbReference type="RefSeq" id="WP_152583959.1">
    <property type="nucleotide sequence ID" value="NZ_VIKT02000020.1"/>
</dbReference>
<dbReference type="InterPro" id="IPR054445">
    <property type="entry name" value="T3SS_chaperone_dom"/>
</dbReference>
<gene>
    <name evidence="2" type="ORF">FK219_010950</name>
</gene>
<organism evidence="2 3">
    <name type="scientific">Microcella pacifica</name>
    <dbReference type="NCBI Taxonomy" id="2591847"/>
    <lineage>
        <taxon>Bacteria</taxon>
        <taxon>Bacillati</taxon>
        <taxon>Actinomycetota</taxon>
        <taxon>Actinomycetes</taxon>
        <taxon>Micrococcales</taxon>
        <taxon>Microbacteriaceae</taxon>
        <taxon>Microcella</taxon>
    </lineage>
</organism>
<dbReference type="Pfam" id="PF22553">
    <property type="entry name" value="TY-Chap2"/>
    <property type="match status" value="1"/>
</dbReference>
<feature type="domain" description="T3SS peptide-binding chaperone" evidence="1">
    <location>
        <begin position="136"/>
        <end position="362"/>
    </location>
</feature>